<reference evidence="3 4" key="1">
    <citation type="submission" date="2019-02" db="EMBL/GenBank/DDBJ databases">
        <title>Genome sequencing of the rare red list fungi Phlebia centrifuga.</title>
        <authorList>
            <person name="Buettner E."/>
            <person name="Kellner H."/>
        </authorList>
    </citation>
    <scope>NUCLEOTIDE SEQUENCE [LARGE SCALE GENOMIC DNA]</scope>
    <source>
        <strain evidence="3 4">DSM 108282</strain>
    </source>
</reference>
<evidence type="ECO:0000259" key="2">
    <source>
        <dbReference type="Pfam" id="PF20151"/>
    </source>
</evidence>
<sequence>MSQVSSDSDASLQPSLCFELINSTVALVAYEYMLTANQEVIMIWRRKWTSVTWLFMANRYLMISDTILSVLPPTAQLYFLAIGTRLAVIIADILVLALTWRKTFRHRRDAIRVGVRTPLSALLLRDGTVYFFALLTMNVAQELVYTVPSLQGNSPVSITILALTPILISRFLLNLRQLGEPENETQTSFKSRLSIPGFRVPTSASIVDSMGADLDHGPIEHVDDEAEDADVHFGNEARTSIDQFTENLPGAPFTEEICKVPEVML</sequence>
<feature type="domain" description="DUF6533" evidence="2">
    <location>
        <begin position="23"/>
        <end position="63"/>
    </location>
</feature>
<dbReference type="AlphaFoldDB" id="A0A4S4K7S0"/>
<keyword evidence="1" id="KW-0812">Transmembrane</keyword>
<comment type="caution">
    <text evidence="3">The sequence shown here is derived from an EMBL/GenBank/DDBJ whole genome shotgun (WGS) entry which is preliminary data.</text>
</comment>
<protein>
    <recommendedName>
        <fullName evidence="2">DUF6533 domain-containing protein</fullName>
    </recommendedName>
</protein>
<feature type="transmembrane region" description="Helical" evidence="1">
    <location>
        <begin position="121"/>
        <end position="140"/>
    </location>
</feature>
<dbReference type="InterPro" id="IPR045340">
    <property type="entry name" value="DUF6533"/>
</dbReference>
<keyword evidence="1" id="KW-1133">Transmembrane helix</keyword>
<evidence type="ECO:0000256" key="1">
    <source>
        <dbReference type="SAM" id="Phobius"/>
    </source>
</evidence>
<gene>
    <name evidence="3" type="ORF">EW026_g7455</name>
</gene>
<feature type="transmembrane region" description="Helical" evidence="1">
    <location>
        <begin position="77"/>
        <end position="100"/>
    </location>
</feature>
<accession>A0A4S4K7S0</accession>
<proteinExistence type="predicted"/>
<dbReference type="EMBL" id="SGPJ01000546">
    <property type="protein sequence ID" value="THG93896.1"/>
    <property type="molecule type" value="Genomic_DNA"/>
</dbReference>
<name>A0A4S4K7S0_9APHY</name>
<dbReference type="Pfam" id="PF20151">
    <property type="entry name" value="DUF6533"/>
    <property type="match status" value="1"/>
</dbReference>
<feature type="transmembrane region" description="Helical" evidence="1">
    <location>
        <begin position="152"/>
        <end position="173"/>
    </location>
</feature>
<evidence type="ECO:0000313" key="3">
    <source>
        <dbReference type="EMBL" id="THG93896.1"/>
    </source>
</evidence>
<evidence type="ECO:0000313" key="4">
    <source>
        <dbReference type="Proteomes" id="UP000309038"/>
    </source>
</evidence>
<keyword evidence="4" id="KW-1185">Reference proteome</keyword>
<dbReference type="Proteomes" id="UP000309038">
    <property type="component" value="Unassembled WGS sequence"/>
</dbReference>
<keyword evidence="1" id="KW-0472">Membrane</keyword>
<organism evidence="3 4">
    <name type="scientific">Hermanssonia centrifuga</name>
    <dbReference type="NCBI Taxonomy" id="98765"/>
    <lineage>
        <taxon>Eukaryota</taxon>
        <taxon>Fungi</taxon>
        <taxon>Dikarya</taxon>
        <taxon>Basidiomycota</taxon>
        <taxon>Agaricomycotina</taxon>
        <taxon>Agaricomycetes</taxon>
        <taxon>Polyporales</taxon>
        <taxon>Meruliaceae</taxon>
        <taxon>Hermanssonia</taxon>
    </lineage>
</organism>